<accession>A0A317N0Z4</accession>
<keyword evidence="7" id="KW-0998">Cell outer membrane</keyword>
<dbReference type="GO" id="GO:0015483">
    <property type="term" value="F:long-chain fatty acid transporting porin activity"/>
    <property type="evidence" value="ECO:0007669"/>
    <property type="project" value="TreeGrafter"/>
</dbReference>
<reference evidence="8 9" key="1">
    <citation type="submission" date="2018-05" db="EMBL/GenBank/DDBJ databases">
        <title>Genomic Encyclopedia of Type Strains, Phase IV (KMG-IV): sequencing the most valuable type-strain genomes for metagenomic binning, comparative biology and taxonomic classification.</title>
        <authorList>
            <person name="Goeker M."/>
        </authorList>
    </citation>
    <scope>NUCLEOTIDE SEQUENCE [LARGE SCALE GENOMIC DNA]</scope>
    <source>
        <strain evidence="8 9">DSM 23606</strain>
    </source>
</reference>
<dbReference type="AlphaFoldDB" id="A0A317N0Z4"/>
<evidence type="ECO:0000256" key="5">
    <source>
        <dbReference type="ARBA" id="ARBA00022729"/>
    </source>
</evidence>
<evidence type="ECO:0000256" key="2">
    <source>
        <dbReference type="ARBA" id="ARBA00008163"/>
    </source>
</evidence>
<comment type="caution">
    <text evidence="8">The sequence shown here is derived from an EMBL/GenBank/DDBJ whole genome shotgun (WGS) entry which is preliminary data.</text>
</comment>
<keyword evidence="5" id="KW-0732">Signal</keyword>
<gene>
    <name evidence="8" type="ORF">C7443_10182</name>
</gene>
<keyword evidence="9" id="KW-1185">Reference proteome</keyword>
<evidence type="ECO:0000256" key="6">
    <source>
        <dbReference type="ARBA" id="ARBA00023136"/>
    </source>
</evidence>
<dbReference type="InterPro" id="IPR005017">
    <property type="entry name" value="OMPP1/FadL/TodX"/>
</dbReference>
<dbReference type="OrthoDB" id="19849at2"/>
<dbReference type="GO" id="GO:0009279">
    <property type="term" value="C:cell outer membrane"/>
    <property type="evidence" value="ECO:0007669"/>
    <property type="project" value="UniProtKB-SubCell"/>
</dbReference>
<keyword evidence="6" id="KW-0472">Membrane</keyword>
<comment type="subcellular location">
    <subcellularLocation>
        <location evidence="1">Cell outer membrane</location>
        <topology evidence="1">Multi-pass membrane protein</topology>
    </subcellularLocation>
</comment>
<evidence type="ECO:0000313" key="9">
    <source>
        <dbReference type="Proteomes" id="UP000246569"/>
    </source>
</evidence>
<protein>
    <submittedName>
        <fullName evidence="8">Long-chain fatty acid transport protein</fullName>
    </submittedName>
</protein>
<evidence type="ECO:0000313" key="8">
    <source>
        <dbReference type="EMBL" id="PWV65598.1"/>
    </source>
</evidence>
<comment type="similarity">
    <text evidence="2">Belongs to the OmpP1/FadL family.</text>
</comment>
<proteinExistence type="inferred from homology"/>
<dbReference type="SUPFAM" id="SSF56935">
    <property type="entry name" value="Porins"/>
    <property type="match status" value="1"/>
</dbReference>
<evidence type="ECO:0000256" key="1">
    <source>
        <dbReference type="ARBA" id="ARBA00004571"/>
    </source>
</evidence>
<sequence length="428" mass="46255">MIKPLRVVSALNLWGLVLVSSPGWAGGIMVYEAGQEGMGLANAGAAALATDPSILMNNPAGISQLAGTQVNANGQLILGDLRFSPDGQNQFSGSDGGNALKYLPGASLFISQQLDERWSVGFGMYGNFGLALKYDDDWVGRYFTQESAIIGISLQPTVAYKINDDLSVGLGPRLMFGYFRAQSAINNNLLGLTDRPDGQLDFKDTDFGAGVNLGALYRINERTQLGVAYTSKIDLSFKDRPNVDNVSNRLLDAALRRASINSLSLDMQVPQTLLLSVTYDLDPQWKLLGSLGWQDWSQFGKVGVAVDADANGASTTIDQRYKDSWHASVGAQYQVDPKLRWNMGLAYDSSIVADKDRTVDNPVGATWRLATGVNYAAAKGLDVHFGYTLIWLGDLEVEQTKSRSGTTLSGTYKDSALHVLGGGVVWRF</sequence>
<keyword evidence="4" id="KW-0812">Transmembrane</keyword>
<dbReference type="Gene3D" id="2.40.160.60">
    <property type="entry name" value="Outer membrane protein transport protein (OMPP1/FadL/TodX)"/>
    <property type="match status" value="1"/>
</dbReference>
<dbReference type="Proteomes" id="UP000246569">
    <property type="component" value="Unassembled WGS sequence"/>
</dbReference>
<name>A0A317N0Z4_9GAMM</name>
<dbReference type="PANTHER" id="PTHR35093">
    <property type="entry name" value="OUTER MEMBRANE PROTEIN NMB0088-RELATED"/>
    <property type="match status" value="1"/>
</dbReference>
<evidence type="ECO:0000256" key="7">
    <source>
        <dbReference type="ARBA" id="ARBA00023237"/>
    </source>
</evidence>
<dbReference type="RefSeq" id="WP_110017005.1">
    <property type="nucleotide sequence ID" value="NZ_QGTJ01000001.1"/>
</dbReference>
<keyword evidence="3" id="KW-1134">Transmembrane beta strand</keyword>
<dbReference type="PANTHER" id="PTHR35093:SF8">
    <property type="entry name" value="OUTER MEMBRANE PROTEIN NMB0088-RELATED"/>
    <property type="match status" value="1"/>
</dbReference>
<evidence type="ECO:0000256" key="4">
    <source>
        <dbReference type="ARBA" id="ARBA00022692"/>
    </source>
</evidence>
<dbReference type="Pfam" id="PF03349">
    <property type="entry name" value="Toluene_X"/>
    <property type="match status" value="1"/>
</dbReference>
<organism evidence="8 9">
    <name type="scientific">Plasticicumulans acidivorans</name>
    <dbReference type="NCBI Taxonomy" id="886464"/>
    <lineage>
        <taxon>Bacteria</taxon>
        <taxon>Pseudomonadati</taxon>
        <taxon>Pseudomonadota</taxon>
        <taxon>Gammaproteobacteria</taxon>
        <taxon>Candidatus Competibacteraceae</taxon>
        <taxon>Plasticicumulans</taxon>
    </lineage>
</organism>
<evidence type="ECO:0000256" key="3">
    <source>
        <dbReference type="ARBA" id="ARBA00022452"/>
    </source>
</evidence>
<dbReference type="EMBL" id="QGTJ01000001">
    <property type="protein sequence ID" value="PWV65598.1"/>
    <property type="molecule type" value="Genomic_DNA"/>
</dbReference>